<dbReference type="InterPro" id="IPR011013">
    <property type="entry name" value="Gal_mutarotase_sf_dom"/>
</dbReference>
<keyword evidence="9" id="KW-1185">Reference proteome</keyword>
<evidence type="ECO:0000256" key="2">
    <source>
        <dbReference type="ARBA" id="ARBA00022723"/>
    </source>
</evidence>
<evidence type="ECO:0000313" key="6">
    <source>
        <dbReference type="EMBL" id="GEK89437.1"/>
    </source>
</evidence>
<dbReference type="RefSeq" id="WP_091487862.1">
    <property type="nucleotide sequence ID" value="NZ_BJUX01000015.1"/>
</dbReference>
<dbReference type="InterPro" id="IPR000602">
    <property type="entry name" value="Glyco_hydro_38_N"/>
</dbReference>
<dbReference type="InterPro" id="IPR041147">
    <property type="entry name" value="GH38_C"/>
</dbReference>
<dbReference type="Gene3D" id="1.20.1270.50">
    <property type="entry name" value="Glycoside hydrolase family 38, central domain"/>
    <property type="match status" value="1"/>
</dbReference>
<dbReference type="InterPro" id="IPR015341">
    <property type="entry name" value="Glyco_hydro_38_cen"/>
</dbReference>
<protein>
    <submittedName>
        <fullName evidence="7">Alpha-mannosidase</fullName>
    </submittedName>
</protein>
<dbReference type="Proteomes" id="UP000198548">
    <property type="component" value="Unassembled WGS sequence"/>
</dbReference>
<dbReference type="Gene3D" id="3.20.110.10">
    <property type="entry name" value="Glycoside hydrolase 38, N terminal domain"/>
    <property type="match status" value="1"/>
</dbReference>
<evidence type="ECO:0000259" key="5">
    <source>
        <dbReference type="SMART" id="SM00872"/>
    </source>
</evidence>
<proteinExistence type="inferred from homology"/>
<evidence type="ECO:0000313" key="7">
    <source>
        <dbReference type="EMBL" id="SEL83138.1"/>
    </source>
</evidence>
<evidence type="ECO:0000313" key="9">
    <source>
        <dbReference type="Proteomes" id="UP000321425"/>
    </source>
</evidence>
<dbReference type="GO" id="GO:0030246">
    <property type="term" value="F:carbohydrate binding"/>
    <property type="evidence" value="ECO:0007669"/>
    <property type="project" value="InterPro"/>
</dbReference>
<reference evidence="6 9" key="2">
    <citation type="submission" date="2019-07" db="EMBL/GenBank/DDBJ databases">
        <title>Whole genome shotgun sequence of Alkalibacterium putridalgicola NBRC 103243.</title>
        <authorList>
            <person name="Hosoyama A."/>
            <person name="Uohara A."/>
            <person name="Ohji S."/>
            <person name="Ichikawa N."/>
        </authorList>
    </citation>
    <scope>NUCLEOTIDE SEQUENCE [LARGE SCALE GENOMIC DNA]</scope>
    <source>
        <strain evidence="6 9">NBRC 103243</strain>
    </source>
</reference>
<dbReference type="Pfam" id="PF17677">
    <property type="entry name" value="Glyco_hydro38C2"/>
    <property type="match status" value="1"/>
</dbReference>
<dbReference type="Pfam" id="PF01074">
    <property type="entry name" value="Glyco_hydro_38N"/>
    <property type="match status" value="1"/>
</dbReference>
<dbReference type="CDD" id="cd10815">
    <property type="entry name" value="GH38N_AMII_EcMngB_like"/>
    <property type="match status" value="1"/>
</dbReference>
<dbReference type="STRING" id="426703.SAMN04488100_11211"/>
<evidence type="ECO:0000313" key="8">
    <source>
        <dbReference type="Proteomes" id="UP000198548"/>
    </source>
</evidence>
<organism evidence="7 8">
    <name type="scientific">Alkalibacterium putridalgicola</name>
    <dbReference type="NCBI Taxonomy" id="426703"/>
    <lineage>
        <taxon>Bacteria</taxon>
        <taxon>Bacillati</taxon>
        <taxon>Bacillota</taxon>
        <taxon>Bacilli</taxon>
        <taxon>Lactobacillales</taxon>
        <taxon>Carnobacteriaceae</taxon>
        <taxon>Alkalibacterium</taxon>
    </lineage>
</organism>
<accession>A0A1H7TEM2</accession>
<dbReference type="GO" id="GO:0004559">
    <property type="term" value="F:alpha-mannosidase activity"/>
    <property type="evidence" value="ECO:0007669"/>
    <property type="project" value="InterPro"/>
</dbReference>
<dbReference type="InterPro" id="IPR028995">
    <property type="entry name" value="Glyco_hydro_57/38_cen_sf"/>
</dbReference>
<dbReference type="Gene3D" id="2.60.40.2220">
    <property type="match status" value="1"/>
</dbReference>
<dbReference type="EMBL" id="FOBL01000012">
    <property type="protein sequence ID" value="SEL83138.1"/>
    <property type="molecule type" value="Genomic_DNA"/>
</dbReference>
<dbReference type="SUPFAM" id="SSF74650">
    <property type="entry name" value="Galactose mutarotase-like"/>
    <property type="match status" value="1"/>
</dbReference>
<sequence>MTSKRVYIVPHSHWDREWYFTIEDSNLILVENINRLLDVLEQDTAYHGYVFDGQLSVVEEFLRIEPKQTDRLKKLIEKKRLFIGPWYTQADSLLTHKESLVRNLLYGVSGSEKMGHSMNVGYLPDIFGQNTYLPSLFKNFGIDYGIFQRGLYTDELNGDVHFKWQSPDGESVKGAVLPLGYGPGKFLEASKDYMNDHLKPLVDKVSDMSKHTDHILFPSGGDQVLVREHFPETVRALNAMDGENSYVLSDYETYMDETWNEEAFNNTIEGELIATETSRMHRTIRSQRYDIKYWNYQVEHKLIGQLEPLAVMGHALGLRYPKARLDEMWKELFDVHAHDSIGGCNSDATNQNIMERLHKIDRQIDGLMNIIKRQMTQAIVNQSEEEQLLVVFNTNGKAAKQNVEAILFTDQPSFELISNEGETLSYSLLEQIEMDGGKKIQVTDEGEKEVPLPGYFKTKVLIESLSLPSFGYTTLNINAEVKPNQDHETTPVQSLENDQVKIFVEDGSLFLYNKVSDKTLKDFLQFEDTADAGDSYDYSPLPGSEPILIDQFECVTTSQSGRVQLMDLETKAQLPKLLDERRQADHNKQQASTENITIKTRLTLKPDDVFVHVHHEIENTVKDHRLRVLIQTPVEKPLYSYGDQGYSLIQRPLVEERMADWKERGYKEAPVPIYTVERFAGLKGEKTAITAFTKGIKEYEVLKDTRRFALTLFRSVGLLGRDDLAWRPGRASGINNKVVKTPDAQMLGAMTFDYAVCFGNDSDKVLFDLADQYNSQVFTYQHQKLNTFEERLDRFEIPYPISKLQKSQSLLELSDPKVFISALKHAEEGTGAVVRLYNPTDQEVKLSIKTSLGETIFTTDLKEEKQAEVSQITVPSRGYQTVLIEKEGTDPSE</sequence>
<dbReference type="InterPro" id="IPR011330">
    <property type="entry name" value="Glyco_hydro/deAcase_b/a-brl"/>
</dbReference>
<dbReference type="Gene3D" id="2.60.40.2210">
    <property type="match status" value="1"/>
</dbReference>
<name>A0A1H7TEM2_9LACT</name>
<dbReference type="GO" id="GO:0006013">
    <property type="term" value="P:mannose metabolic process"/>
    <property type="evidence" value="ECO:0007669"/>
    <property type="project" value="InterPro"/>
</dbReference>
<dbReference type="InterPro" id="IPR027291">
    <property type="entry name" value="Glyco_hydro_38_N_sf"/>
</dbReference>
<dbReference type="SUPFAM" id="SSF88713">
    <property type="entry name" value="Glycoside hydrolase/deacetylase"/>
    <property type="match status" value="1"/>
</dbReference>
<dbReference type="AlphaFoldDB" id="A0A1H7TEM2"/>
<reference evidence="7 8" key="1">
    <citation type="submission" date="2016-10" db="EMBL/GenBank/DDBJ databases">
        <authorList>
            <person name="de Groot N.N."/>
        </authorList>
    </citation>
    <scope>NUCLEOTIDE SEQUENCE [LARGE SCALE GENOMIC DNA]</scope>
    <source>
        <strain evidence="7 8">DSM 19182</strain>
    </source>
</reference>
<evidence type="ECO:0000256" key="3">
    <source>
        <dbReference type="ARBA" id="ARBA00022801"/>
    </source>
</evidence>
<dbReference type="Pfam" id="PF09261">
    <property type="entry name" value="Alpha-mann_mid"/>
    <property type="match status" value="1"/>
</dbReference>
<dbReference type="Proteomes" id="UP000321425">
    <property type="component" value="Unassembled WGS sequence"/>
</dbReference>
<keyword evidence="4" id="KW-0326">Glycosidase</keyword>
<evidence type="ECO:0000256" key="4">
    <source>
        <dbReference type="ARBA" id="ARBA00023295"/>
    </source>
</evidence>
<dbReference type="GO" id="GO:0009313">
    <property type="term" value="P:oligosaccharide catabolic process"/>
    <property type="evidence" value="ECO:0007669"/>
    <property type="project" value="TreeGrafter"/>
</dbReference>
<dbReference type="SMART" id="SM00872">
    <property type="entry name" value="Alpha-mann_mid"/>
    <property type="match status" value="1"/>
</dbReference>
<dbReference type="Gene3D" id="2.70.98.30">
    <property type="entry name" value="Golgi alpha-mannosidase II, domain 4"/>
    <property type="match status" value="1"/>
</dbReference>
<dbReference type="PANTHER" id="PTHR46017:SF2">
    <property type="entry name" value="MANNOSYLGLYCERATE HYDROLASE"/>
    <property type="match status" value="1"/>
</dbReference>
<feature type="domain" description="Glycoside hydrolase family 38 central" evidence="5">
    <location>
        <begin position="279"/>
        <end position="357"/>
    </location>
</feature>
<keyword evidence="3" id="KW-0378">Hydrolase</keyword>
<evidence type="ECO:0000256" key="1">
    <source>
        <dbReference type="ARBA" id="ARBA00009792"/>
    </source>
</evidence>
<dbReference type="SUPFAM" id="SSF88688">
    <property type="entry name" value="Families 57/38 glycoside transferase middle domain"/>
    <property type="match status" value="1"/>
</dbReference>
<dbReference type="PANTHER" id="PTHR46017">
    <property type="entry name" value="ALPHA-MANNOSIDASE 2C1"/>
    <property type="match status" value="1"/>
</dbReference>
<dbReference type="InterPro" id="IPR037094">
    <property type="entry name" value="Glyco_hydro_38_cen_sf"/>
</dbReference>
<gene>
    <name evidence="6" type="ORF">APU01nite_14760</name>
    <name evidence="7" type="ORF">SAMN04488100_11211</name>
</gene>
<dbReference type="GO" id="GO:0046872">
    <property type="term" value="F:metal ion binding"/>
    <property type="evidence" value="ECO:0007669"/>
    <property type="project" value="UniProtKB-KW"/>
</dbReference>
<keyword evidence="2" id="KW-0479">Metal-binding</keyword>
<dbReference type="EMBL" id="BJUX01000015">
    <property type="protein sequence ID" value="GEK89437.1"/>
    <property type="molecule type" value="Genomic_DNA"/>
</dbReference>
<dbReference type="OrthoDB" id="9764050at2"/>
<comment type="similarity">
    <text evidence="1">Belongs to the glycosyl hydrolase 38 family.</text>
</comment>